<dbReference type="Gene3D" id="3.90.1200.10">
    <property type="match status" value="1"/>
</dbReference>
<dbReference type="EMBL" id="CP054020">
    <property type="protein sequence ID" value="QKI89565.1"/>
    <property type="molecule type" value="Genomic_DNA"/>
</dbReference>
<proteinExistence type="predicted"/>
<dbReference type="RefSeq" id="WP_173285503.1">
    <property type="nucleotide sequence ID" value="NZ_CP054020.1"/>
</dbReference>
<keyword evidence="2" id="KW-0808">Transferase</keyword>
<reference evidence="2 3" key="1">
    <citation type="submission" date="2020-05" db="EMBL/GenBank/DDBJ databases">
        <title>Thiomicrorhabdus sediminis sp.nov. and Thiomicrorhabdus xiamenensis sp.nov., novel sulfur-oxidizing bacteria isolated from coastal sediment.</title>
        <authorList>
            <person name="Liu X."/>
        </authorList>
    </citation>
    <scope>NUCLEOTIDE SEQUENCE [LARGE SCALE GENOMIC DNA]</scope>
    <source>
        <strain evidence="2 3">G2</strain>
    </source>
</reference>
<gene>
    <name evidence="2" type="ORF">HQN79_08295</name>
</gene>
<organism evidence="2 3">
    <name type="scientific">Thiomicrorhabdus xiamenensis</name>
    <dbReference type="NCBI Taxonomy" id="2739063"/>
    <lineage>
        <taxon>Bacteria</taxon>
        <taxon>Pseudomonadati</taxon>
        <taxon>Pseudomonadota</taxon>
        <taxon>Gammaproteobacteria</taxon>
        <taxon>Thiotrichales</taxon>
        <taxon>Piscirickettsiaceae</taxon>
        <taxon>Thiomicrorhabdus</taxon>
    </lineage>
</organism>
<sequence>MHKLPAFLDHRHGAEGFQPLSIEHRRFLQGLLGLDEVDLEVLPSSYQFPLGFFRAKPTEQKNWQDFYKVLPAAAFELEKHSAHFEELLLQAGLCSRQMSVYRQQDYCICRLPYLELLPFELNPQTASKLGRHLAAVHNCLAQELNQSKRETVRLQWQKRLYDFEESWREFRDRKLAEFWEMIGCRTDSKSEPRNFVGEFEKRLQLLHFDLAQAQVVHGDLNPGNVLLAGENGTPLLIDFENSHYSYLPRIMDVAMLVHRVFLPLRDEDTENWASSVAAFFQAYGILDSPMSLAEAMIACCVRSQCVLIERYVVSGYWLQSEWQKFEHLIQQVETDVDSLNRLMR</sequence>
<protein>
    <submittedName>
        <fullName evidence="2">Phosphotransferase</fullName>
    </submittedName>
</protein>
<dbReference type="AlphaFoldDB" id="A0A7D4T1H4"/>
<name>A0A7D4T1H4_9GAMM</name>
<evidence type="ECO:0000259" key="1">
    <source>
        <dbReference type="Pfam" id="PF01636"/>
    </source>
</evidence>
<dbReference type="GO" id="GO:0016740">
    <property type="term" value="F:transferase activity"/>
    <property type="evidence" value="ECO:0007669"/>
    <property type="project" value="UniProtKB-KW"/>
</dbReference>
<feature type="domain" description="Aminoglycoside phosphotransferase" evidence="1">
    <location>
        <begin position="121"/>
        <end position="284"/>
    </location>
</feature>
<dbReference type="Proteomes" id="UP000504724">
    <property type="component" value="Chromosome"/>
</dbReference>
<dbReference type="KEGG" id="txa:HQN79_08295"/>
<evidence type="ECO:0000313" key="2">
    <source>
        <dbReference type="EMBL" id="QKI89565.1"/>
    </source>
</evidence>
<accession>A0A7D4T1H4</accession>
<evidence type="ECO:0000313" key="3">
    <source>
        <dbReference type="Proteomes" id="UP000504724"/>
    </source>
</evidence>
<dbReference type="Pfam" id="PF01636">
    <property type="entry name" value="APH"/>
    <property type="match status" value="1"/>
</dbReference>
<dbReference type="InterPro" id="IPR002575">
    <property type="entry name" value="Aminoglycoside_PTrfase"/>
</dbReference>
<dbReference type="InterPro" id="IPR011009">
    <property type="entry name" value="Kinase-like_dom_sf"/>
</dbReference>
<dbReference type="SUPFAM" id="SSF56112">
    <property type="entry name" value="Protein kinase-like (PK-like)"/>
    <property type="match status" value="1"/>
</dbReference>
<keyword evidence="3" id="KW-1185">Reference proteome</keyword>